<name>A0ACC0CIL2_9PEZI</name>
<sequence length="773" mass="86538">MYEDSWYNLVPDHTHKRNPSVPQTAGHRRRESLLQQPNGSKQPDAVEPLEELFEEPEIPIEPPEATLCRRAKSYSDFYHVVRAQLSKDATAAKKRRKKAKERTFDALMVEKPGDSARRQTPVQLESLGDALIEASQQEYLIYRDQLEMTERHLDTLVSDTNGALDLLTSLADSFRAVESQTSSFQAQCDDLLSEERKLQKLADEVGTDLHYYAYLDGVTRRLNAPGASRLVNHENFGEIMTNLDACIAFMVEHPEYRDSESYLARYQSLLTKALHLLEVGFTSHLDRVSSEISKQIAATQSDSARHALAYGRFEEMVLEVDGLVANAQRVIRSCYDQLGNPIPGQTFDYYSNTAVNIFSSYADVRDRDLRPITQHDLDVFKKDVKETSAEAACRNFIKQCYERSYDEANLFSTIFSIEPQYNMDPQSAYAALKTQQKALVHAANIAPIATTLQPVLQTSELQTVCNLLGWITNEYLLLEYDEEETTQYSIYCHDLTARLLIEHMWPLTDSAFEAEVTKSISKATISPESLKFTAVVNGVASSNAHPITKRALELLAMYDQAMPKERSSSPVVYRIVHETILAMQRAESRLKSNKAANPDPDPDLFMIKNLLILKNGLVSLEIGDVRSQPAAMQHFGQIWDTLSPQNWMGLFRGILGGSLSLGIWSSAANSAPSANGKAAPARNQAPAEQDANEKLDELLRQSIYAFTQRWGTLVNAARGGRRGAKSLAATETELDERLVMAFGGQPEVVAKLKEAIQINAQAQKEMKAEKGAR</sequence>
<organism evidence="1 2">
    <name type="scientific">Hypoxylon rubiginosum</name>
    <dbReference type="NCBI Taxonomy" id="110542"/>
    <lineage>
        <taxon>Eukaryota</taxon>
        <taxon>Fungi</taxon>
        <taxon>Dikarya</taxon>
        <taxon>Ascomycota</taxon>
        <taxon>Pezizomycotina</taxon>
        <taxon>Sordariomycetes</taxon>
        <taxon>Xylariomycetidae</taxon>
        <taxon>Xylariales</taxon>
        <taxon>Hypoxylaceae</taxon>
        <taxon>Hypoxylon</taxon>
    </lineage>
</organism>
<reference evidence="1 2" key="1">
    <citation type="journal article" date="2022" name="New Phytol.">
        <title>Ecological generalism drives hyperdiversity of secondary metabolite gene clusters in xylarialean endophytes.</title>
        <authorList>
            <person name="Franco M.E.E."/>
            <person name="Wisecaver J.H."/>
            <person name="Arnold A.E."/>
            <person name="Ju Y.M."/>
            <person name="Slot J.C."/>
            <person name="Ahrendt S."/>
            <person name="Moore L.P."/>
            <person name="Eastman K.E."/>
            <person name="Scott K."/>
            <person name="Konkel Z."/>
            <person name="Mondo S.J."/>
            <person name="Kuo A."/>
            <person name="Hayes R.D."/>
            <person name="Haridas S."/>
            <person name="Andreopoulos B."/>
            <person name="Riley R."/>
            <person name="LaButti K."/>
            <person name="Pangilinan J."/>
            <person name="Lipzen A."/>
            <person name="Amirebrahimi M."/>
            <person name="Yan J."/>
            <person name="Adam C."/>
            <person name="Keymanesh K."/>
            <person name="Ng V."/>
            <person name="Louie K."/>
            <person name="Northen T."/>
            <person name="Drula E."/>
            <person name="Henrissat B."/>
            <person name="Hsieh H.M."/>
            <person name="Youens-Clark K."/>
            <person name="Lutzoni F."/>
            <person name="Miadlikowska J."/>
            <person name="Eastwood D.C."/>
            <person name="Hamelin R.C."/>
            <person name="Grigoriev I.V."/>
            <person name="U'Ren J.M."/>
        </authorList>
    </citation>
    <scope>NUCLEOTIDE SEQUENCE [LARGE SCALE GENOMIC DNA]</scope>
    <source>
        <strain evidence="1 2">ER1909</strain>
    </source>
</reference>
<dbReference type="Proteomes" id="UP001497680">
    <property type="component" value="Unassembled WGS sequence"/>
</dbReference>
<keyword evidence="2" id="KW-1185">Reference proteome</keyword>
<comment type="caution">
    <text evidence="1">The sequence shown here is derived from an EMBL/GenBank/DDBJ whole genome shotgun (WGS) entry which is preliminary data.</text>
</comment>
<protein>
    <submittedName>
        <fullName evidence="1">Sec34-like family protein</fullName>
    </submittedName>
</protein>
<gene>
    <name evidence="1" type="ORF">F4821DRAFT_68803</name>
</gene>
<evidence type="ECO:0000313" key="1">
    <source>
        <dbReference type="EMBL" id="KAI6080211.1"/>
    </source>
</evidence>
<dbReference type="EMBL" id="MU394468">
    <property type="protein sequence ID" value="KAI6080211.1"/>
    <property type="molecule type" value="Genomic_DNA"/>
</dbReference>
<proteinExistence type="predicted"/>
<evidence type="ECO:0000313" key="2">
    <source>
        <dbReference type="Proteomes" id="UP001497680"/>
    </source>
</evidence>
<accession>A0ACC0CIL2</accession>